<accession>A0A9Q3HTW2</accession>
<evidence type="ECO:0000313" key="3">
    <source>
        <dbReference type="Proteomes" id="UP000765509"/>
    </source>
</evidence>
<feature type="region of interest" description="Disordered" evidence="1">
    <location>
        <begin position="74"/>
        <end position="130"/>
    </location>
</feature>
<feature type="compositionally biased region" description="Basic and acidic residues" evidence="1">
    <location>
        <begin position="121"/>
        <end position="130"/>
    </location>
</feature>
<feature type="compositionally biased region" description="Polar residues" evidence="1">
    <location>
        <begin position="77"/>
        <end position="107"/>
    </location>
</feature>
<feature type="compositionally biased region" description="Polar residues" evidence="1">
    <location>
        <begin position="15"/>
        <end position="36"/>
    </location>
</feature>
<gene>
    <name evidence="2" type="ORF">O181_057406</name>
</gene>
<protein>
    <submittedName>
        <fullName evidence="2">Uncharacterized protein</fullName>
    </submittedName>
</protein>
<reference evidence="2" key="1">
    <citation type="submission" date="2021-03" db="EMBL/GenBank/DDBJ databases">
        <title>Draft genome sequence of rust myrtle Austropuccinia psidii MF-1, a brazilian biotype.</title>
        <authorList>
            <person name="Quecine M.C."/>
            <person name="Pachon D.M.R."/>
            <person name="Bonatelli M.L."/>
            <person name="Correr F.H."/>
            <person name="Franceschini L.M."/>
            <person name="Leite T.F."/>
            <person name="Margarido G.R.A."/>
            <person name="Almeida C.A."/>
            <person name="Ferrarezi J.A."/>
            <person name="Labate C.A."/>
        </authorList>
    </citation>
    <scope>NUCLEOTIDE SEQUENCE</scope>
    <source>
        <strain evidence="2">MF-1</strain>
    </source>
</reference>
<dbReference type="AlphaFoldDB" id="A0A9Q3HTW2"/>
<name>A0A9Q3HTW2_9BASI</name>
<sequence length="130" mass="14979">MLATKPQGRREIPWISSNTTYQQEHSTTTPTRRTSLQCQEPPTLIMTNSNLHRCLWNPPQILSAVKDVWKKRIHTHLPQTDPHQMTSHGPTTLHATSVQQPTNNNQHIPPRPRPYMPSKTPIHDTRMARS</sequence>
<dbReference type="EMBL" id="AVOT02026117">
    <property type="protein sequence ID" value="MBW0517691.1"/>
    <property type="molecule type" value="Genomic_DNA"/>
</dbReference>
<evidence type="ECO:0000313" key="2">
    <source>
        <dbReference type="EMBL" id="MBW0517691.1"/>
    </source>
</evidence>
<proteinExistence type="predicted"/>
<feature type="region of interest" description="Disordered" evidence="1">
    <location>
        <begin position="1"/>
        <end position="36"/>
    </location>
</feature>
<keyword evidence="3" id="KW-1185">Reference proteome</keyword>
<organism evidence="2 3">
    <name type="scientific">Austropuccinia psidii MF-1</name>
    <dbReference type="NCBI Taxonomy" id="1389203"/>
    <lineage>
        <taxon>Eukaryota</taxon>
        <taxon>Fungi</taxon>
        <taxon>Dikarya</taxon>
        <taxon>Basidiomycota</taxon>
        <taxon>Pucciniomycotina</taxon>
        <taxon>Pucciniomycetes</taxon>
        <taxon>Pucciniales</taxon>
        <taxon>Sphaerophragmiaceae</taxon>
        <taxon>Austropuccinia</taxon>
    </lineage>
</organism>
<evidence type="ECO:0000256" key="1">
    <source>
        <dbReference type="SAM" id="MobiDB-lite"/>
    </source>
</evidence>
<dbReference type="Proteomes" id="UP000765509">
    <property type="component" value="Unassembled WGS sequence"/>
</dbReference>
<comment type="caution">
    <text evidence="2">The sequence shown here is derived from an EMBL/GenBank/DDBJ whole genome shotgun (WGS) entry which is preliminary data.</text>
</comment>